<dbReference type="Pfam" id="PF25198">
    <property type="entry name" value="Spore_GerAC_N"/>
    <property type="match status" value="1"/>
</dbReference>
<accession>A0A3D9R153</accession>
<dbReference type="GO" id="GO:0009847">
    <property type="term" value="P:spore germination"/>
    <property type="evidence" value="ECO:0007669"/>
    <property type="project" value="InterPro"/>
</dbReference>
<dbReference type="Gene3D" id="3.30.300.210">
    <property type="entry name" value="Nutrient germinant receptor protein C, domain 3"/>
    <property type="match status" value="1"/>
</dbReference>
<protein>
    <submittedName>
        <fullName evidence="11">Ger(X)C family germination protein</fullName>
    </submittedName>
</protein>
<feature type="domain" description="Spore germination protein N-terminal" evidence="10">
    <location>
        <begin position="25"/>
        <end position="195"/>
    </location>
</feature>
<dbReference type="PANTHER" id="PTHR35789">
    <property type="entry name" value="SPORE GERMINATION PROTEIN B3"/>
    <property type="match status" value="1"/>
</dbReference>
<comment type="caution">
    <text evidence="11">The sequence shown here is derived from an EMBL/GenBank/DDBJ whole genome shotgun (WGS) entry which is preliminary data.</text>
</comment>
<proteinExistence type="inferred from homology"/>
<evidence type="ECO:0000256" key="1">
    <source>
        <dbReference type="ARBA" id="ARBA00004635"/>
    </source>
</evidence>
<feature type="domain" description="Spore germination GerAC-like C-terminal" evidence="9">
    <location>
        <begin position="214"/>
        <end position="378"/>
    </location>
</feature>
<sequence>MLRFMALAFFSLIMILFFSGCTDFDEPNQLAFVLGTAIDRADNGEMEISHQVVITSQAPSKGGSFGGSNHFIILSAKGKDIYEAQQKIQRETSRRLMMNHRILIAISEEYFNQNDVRKIFDKLGRDPANNLRDIIVLIKGASAKQFLKMKHPMEPLSSIGEDKKMQTNAIRNFSSRTLIIETLSEGTRSMLPVIQIKPSKKGSNLMSTNTIVSKYAVLDKQLKVKGIVDDVEGAKVGWMSGNETVQGITIPWKDGIGYLSFRLNHLKRRIHAVRVEESKQIIMSVKAQAYLLENTTQLNLSEVDNMIVIQNYMNKQLEKEMQQTVDKVQNWGADVFGIGEYLHRKYPYWWKSKKEDWDQHFKEMDVKVQVNIELKSIGMIGKL</sequence>
<evidence type="ECO:0000256" key="4">
    <source>
        <dbReference type="ARBA" id="ARBA00022729"/>
    </source>
</evidence>
<gene>
    <name evidence="11" type="ORF">A8990_14229</name>
</gene>
<dbReference type="Proteomes" id="UP000256304">
    <property type="component" value="Unassembled WGS sequence"/>
</dbReference>
<evidence type="ECO:0000256" key="8">
    <source>
        <dbReference type="SAM" id="SignalP"/>
    </source>
</evidence>
<dbReference type="InterPro" id="IPR008844">
    <property type="entry name" value="Spore_GerAC-like"/>
</dbReference>
<evidence type="ECO:0000313" key="11">
    <source>
        <dbReference type="EMBL" id="REE67602.1"/>
    </source>
</evidence>
<evidence type="ECO:0000259" key="10">
    <source>
        <dbReference type="Pfam" id="PF25198"/>
    </source>
</evidence>
<keyword evidence="6" id="KW-0564">Palmitate</keyword>
<keyword evidence="5" id="KW-0472">Membrane</keyword>
<evidence type="ECO:0000313" key="12">
    <source>
        <dbReference type="Proteomes" id="UP000256304"/>
    </source>
</evidence>
<evidence type="ECO:0000256" key="7">
    <source>
        <dbReference type="ARBA" id="ARBA00023288"/>
    </source>
</evidence>
<keyword evidence="3" id="KW-0309">Germination</keyword>
<feature type="chain" id="PRO_5038863196" evidence="8">
    <location>
        <begin position="21"/>
        <end position="383"/>
    </location>
</feature>
<dbReference type="NCBIfam" id="TIGR02887">
    <property type="entry name" value="spore_ger_x_C"/>
    <property type="match status" value="1"/>
</dbReference>
<evidence type="ECO:0000259" key="9">
    <source>
        <dbReference type="Pfam" id="PF05504"/>
    </source>
</evidence>
<feature type="signal peptide" evidence="8">
    <location>
        <begin position="1"/>
        <end position="20"/>
    </location>
</feature>
<dbReference type="InterPro" id="IPR057336">
    <property type="entry name" value="GerAC_N"/>
</dbReference>
<keyword evidence="12" id="KW-1185">Reference proteome</keyword>
<evidence type="ECO:0000256" key="6">
    <source>
        <dbReference type="ARBA" id="ARBA00023139"/>
    </source>
</evidence>
<keyword evidence="7" id="KW-0449">Lipoprotein</keyword>
<reference evidence="11 12" key="1">
    <citation type="submission" date="2018-08" db="EMBL/GenBank/DDBJ databases">
        <title>Genomic Encyclopedia of Type Strains, Phase III (KMG-III): the genomes of soil and plant-associated and newly described type strains.</title>
        <authorList>
            <person name="Whitman W."/>
        </authorList>
    </citation>
    <scope>NUCLEOTIDE SEQUENCE [LARGE SCALE GENOMIC DNA]</scope>
    <source>
        <strain evidence="11 12">CGMCC 1.10966</strain>
    </source>
</reference>
<dbReference type="PROSITE" id="PS51257">
    <property type="entry name" value="PROKAR_LIPOPROTEIN"/>
    <property type="match status" value="1"/>
</dbReference>
<dbReference type="EMBL" id="QTTN01000042">
    <property type="protein sequence ID" value="REE67602.1"/>
    <property type="molecule type" value="Genomic_DNA"/>
</dbReference>
<evidence type="ECO:0000256" key="5">
    <source>
        <dbReference type="ARBA" id="ARBA00023136"/>
    </source>
</evidence>
<dbReference type="GO" id="GO:0016020">
    <property type="term" value="C:membrane"/>
    <property type="evidence" value="ECO:0007669"/>
    <property type="project" value="UniProtKB-SubCell"/>
</dbReference>
<dbReference type="PANTHER" id="PTHR35789:SF1">
    <property type="entry name" value="SPORE GERMINATION PROTEIN B3"/>
    <property type="match status" value="1"/>
</dbReference>
<evidence type="ECO:0000256" key="2">
    <source>
        <dbReference type="ARBA" id="ARBA00007886"/>
    </source>
</evidence>
<dbReference type="InterPro" id="IPR046953">
    <property type="entry name" value="Spore_GerAC-like_C"/>
</dbReference>
<name>A0A3D9R153_9BACL</name>
<dbReference type="Pfam" id="PF05504">
    <property type="entry name" value="Spore_GerAC"/>
    <property type="match status" value="1"/>
</dbReference>
<keyword evidence="4 8" id="KW-0732">Signal</keyword>
<comment type="subcellular location">
    <subcellularLocation>
        <location evidence="1">Membrane</location>
        <topology evidence="1">Lipid-anchor</topology>
    </subcellularLocation>
</comment>
<dbReference type="Gene3D" id="6.20.190.10">
    <property type="entry name" value="Nutrient germinant receptor protein C, domain 1"/>
    <property type="match status" value="1"/>
</dbReference>
<evidence type="ECO:0000256" key="3">
    <source>
        <dbReference type="ARBA" id="ARBA00022544"/>
    </source>
</evidence>
<dbReference type="InterPro" id="IPR038501">
    <property type="entry name" value="Spore_GerAC_C_sf"/>
</dbReference>
<comment type="similarity">
    <text evidence="2">Belongs to the GerABKC lipoprotein family.</text>
</comment>
<organism evidence="11 12">
    <name type="scientific">Paenibacillus taihuensis</name>
    <dbReference type="NCBI Taxonomy" id="1156355"/>
    <lineage>
        <taxon>Bacteria</taxon>
        <taxon>Bacillati</taxon>
        <taxon>Bacillota</taxon>
        <taxon>Bacilli</taxon>
        <taxon>Bacillales</taxon>
        <taxon>Paenibacillaceae</taxon>
        <taxon>Paenibacillus</taxon>
    </lineage>
</organism>
<dbReference type="AlphaFoldDB" id="A0A3D9R153"/>